<organism evidence="2 3">
    <name type="scientific">Saponaria officinalis</name>
    <name type="common">Common soapwort</name>
    <name type="synonym">Lychnis saponaria</name>
    <dbReference type="NCBI Taxonomy" id="3572"/>
    <lineage>
        <taxon>Eukaryota</taxon>
        <taxon>Viridiplantae</taxon>
        <taxon>Streptophyta</taxon>
        <taxon>Embryophyta</taxon>
        <taxon>Tracheophyta</taxon>
        <taxon>Spermatophyta</taxon>
        <taxon>Magnoliopsida</taxon>
        <taxon>eudicotyledons</taxon>
        <taxon>Gunneridae</taxon>
        <taxon>Pentapetalae</taxon>
        <taxon>Caryophyllales</taxon>
        <taxon>Caryophyllaceae</taxon>
        <taxon>Caryophylleae</taxon>
        <taxon>Saponaria</taxon>
    </lineage>
</organism>
<keyword evidence="3" id="KW-1185">Reference proteome</keyword>
<reference evidence="2" key="1">
    <citation type="submission" date="2024-03" db="EMBL/GenBank/DDBJ databases">
        <title>WGS assembly of Saponaria officinalis var. Norfolk2.</title>
        <authorList>
            <person name="Jenkins J."/>
            <person name="Shu S."/>
            <person name="Grimwood J."/>
            <person name="Barry K."/>
            <person name="Goodstein D."/>
            <person name="Schmutz J."/>
            <person name="Leebens-Mack J."/>
            <person name="Osbourn A."/>
        </authorList>
    </citation>
    <scope>NUCLEOTIDE SEQUENCE [LARGE SCALE GENOMIC DNA]</scope>
    <source>
        <strain evidence="2">JIC</strain>
    </source>
</reference>
<evidence type="ECO:0008006" key="4">
    <source>
        <dbReference type="Google" id="ProtNLM"/>
    </source>
</evidence>
<protein>
    <recommendedName>
        <fullName evidence="4">Retrotransposon gag domain-containing protein</fullName>
    </recommendedName>
</protein>
<dbReference type="AlphaFoldDB" id="A0AAW1IJU1"/>
<name>A0AAW1IJU1_SAPOF</name>
<comment type="caution">
    <text evidence="2">The sequence shown here is derived from an EMBL/GenBank/DDBJ whole genome shotgun (WGS) entry which is preliminary data.</text>
</comment>
<dbReference type="PANTHER" id="PTHR34222:SF94">
    <property type="entry name" value="CCHC-TYPE DOMAIN-CONTAINING PROTEIN"/>
    <property type="match status" value="1"/>
</dbReference>
<feature type="compositionally biased region" description="Gly residues" evidence="1">
    <location>
        <begin position="252"/>
        <end position="262"/>
    </location>
</feature>
<evidence type="ECO:0000313" key="3">
    <source>
        <dbReference type="Proteomes" id="UP001443914"/>
    </source>
</evidence>
<dbReference type="Proteomes" id="UP001443914">
    <property type="component" value="Unassembled WGS sequence"/>
</dbReference>
<evidence type="ECO:0000256" key="1">
    <source>
        <dbReference type="SAM" id="MobiDB-lite"/>
    </source>
</evidence>
<dbReference type="EMBL" id="JBDFQZ010000009">
    <property type="protein sequence ID" value="KAK9690010.1"/>
    <property type="molecule type" value="Genomic_DNA"/>
</dbReference>
<accession>A0AAW1IJU1</accession>
<evidence type="ECO:0000313" key="2">
    <source>
        <dbReference type="EMBL" id="KAK9690010.1"/>
    </source>
</evidence>
<feature type="region of interest" description="Disordered" evidence="1">
    <location>
        <begin position="247"/>
        <end position="309"/>
    </location>
</feature>
<dbReference type="PANTHER" id="PTHR34222">
    <property type="entry name" value="GAG_PRE-INTEGRS DOMAIN-CONTAINING PROTEIN"/>
    <property type="match status" value="1"/>
</dbReference>
<gene>
    <name evidence="2" type="ORF">RND81_09G098600</name>
</gene>
<proteinExistence type="predicted"/>
<feature type="compositionally biased region" description="Polar residues" evidence="1">
    <location>
        <begin position="275"/>
        <end position="309"/>
    </location>
</feature>
<sequence length="356" mass="39247">MMNGRTSLQAKRKFSFVEGKIPKPTTPEKLEDWIAVHSMLVAWLLNTVEPSLRSTLPYYDDAQALWTHLKQRFCVVNGTRICQLKASLGECKQGKDEEVSAYFGRLSRIWDELTTYVKTPTCKCNACICSIATQVAKLRAEDYLHHFLLGLDGAYASIRSHLLAQDPLPSVDHAYQRVIQDESLRRGGASAINSFSDNIMAFKVHSDSRGKQKSAEFSDKFCTHCHKEGHDETTCFHIHGFPEWWADRPRGGRGSGRGGSMGGRSNRGTGRGKGPSTSTSVRANNIVATSNDTQGTKITLPASSEGSGLASITPSQWQQILDLINIPKSKDCLHGKINNNTWIIDTGASNHVIGNL</sequence>